<dbReference type="Pfam" id="PF00015">
    <property type="entry name" value="MCPsignal"/>
    <property type="match status" value="1"/>
</dbReference>
<dbReference type="AlphaFoldDB" id="A0A081BTM1"/>
<reference evidence="7 8" key="1">
    <citation type="journal article" date="2015" name="PeerJ">
        <title>First genomic representation of candidate bacterial phylum KSB3 points to enhanced environmental sensing as a trigger of wastewater bulking.</title>
        <authorList>
            <person name="Sekiguchi Y."/>
            <person name="Ohashi A."/>
            <person name="Parks D.H."/>
            <person name="Yamauchi T."/>
            <person name="Tyson G.W."/>
            <person name="Hugenholtz P."/>
        </authorList>
    </citation>
    <scope>NUCLEOTIDE SEQUENCE [LARGE SCALE GENOMIC DNA]</scope>
</reference>
<feature type="domain" description="HAMP" evidence="6">
    <location>
        <begin position="181"/>
        <end position="237"/>
    </location>
</feature>
<dbReference type="Gene3D" id="1.10.287.950">
    <property type="entry name" value="Methyl-accepting chemotaxis protein"/>
    <property type="match status" value="1"/>
</dbReference>
<evidence type="ECO:0000256" key="2">
    <source>
        <dbReference type="ARBA" id="ARBA00029447"/>
    </source>
</evidence>
<dbReference type="GO" id="GO:0007165">
    <property type="term" value="P:signal transduction"/>
    <property type="evidence" value="ECO:0007669"/>
    <property type="project" value="UniProtKB-KW"/>
</dbReference>
<dbReference type="PROSITE" id="PS50885">
    <property type="entry name" value="HAMP"/>
    <property type="match status" value="1"/>
</dbReference>
<dbReference type="EMBL" id="DF820462">
    <property type="protein sequence ID" value="GAK54752.1"/>
    <property type="molecule type" value="Genomic_DNA"/>
</dbReference>
<keyword evidence="8" id="KW-1185">Reference proteome</keyword>
<keyword evidence="4" id="KW-0472">Membrane</keyword>
<comment type="similarity">
    <text evidence="2">Belongs to the methyl-accepting chemotaxis (MCP) protein family.</text>
</comment>
<evidence type="ECO:0000256" key="1">
    <source>
        <dbReference type="ARBA" id="ARBA00023224"/>
    </source>
</evidence>
<gene>
    <name evidence="7" type="ORF">U14_06040</name>
</gene>
<evidence type="ECO:0000259" key="5">
    <source>
        <dbReference type="PROSITE" id="PS50111"/>
    </source>
</evidence>
<evidence type="ECO:0000313" key="8">
    <source>
        <dbReference type="Proteomes" id="UP000030700"/>
    </source>
</evidence>
<dbReference type="STRING" id="1499966.U14_06040"/>
<sequence>MDDARERHAIQSSLSRRFSATLTGVVAGIVILFSSVTMWSNVQENEKRLEQQLARTTLLAETSLASAVWQLSPEIVQDVLNVLFTDETIVYASVVSDGVVMAEKAHPDFVQYSWGFFQNSPQFIAKHVAIMKDDLQIGTLDVAMSREKIYVQFTNNLVVYVLLTVLLILTCSITTMLITRRYILSPLTSLVDSASSIAHGKFDLPMVASSAQLPHDEIGELARTFDEMRQRLQYLLEHLGHAAATMQSSSEEILMAVNQLAAALEEQSASVTETTAMMESITSASRQISGNTDTVATMAEQTKGSAQIGVEMAEATIGKMRNIMDTNTQVLHNIMALGRRSEKIGDVIELINDIADRTKLLAFNAALEAVEGGESGGKRFNVVAIEIRRLADSIIESTEEISSNILEIQQSIHELVQSSDITTARIQEGTQQTGVLSNGLQEILSAARRTTDEAKQIATATQEQQRAHEQILAALKEISENARQFAAAGNQVSLAANGMKQLADTLHHLIIEFRRGGHYGERDRLNAPST</sequence>
<organism evidence="7 8">
    <name type="scientific">Candidatus Moduliflexus flocculans</name>
    <dbReference type="NCBI Taxonomy" id="1499966"/>
    <lineage>
        <taxon>Bacteria</taxon>
        <taxon>Candidatus Moduliflexota</taxon>
        <taxon>Candidatus Moduliflexia</taxon>
        <taxon>Candidatus Moduliflexales</taxon>
        <taxon>Candidatus Moduliflexaceae</taxon>
    </lineage>
</organism>
<dbReference type="Proteomes" id="UP000030700">
    <property type="component" value="Unassembled WGS sequence"/>
</dbReference>
<evidence type="ECO:0000256" key="4">
    <source>
        <dbReference type="SAM" id="Phobius"/>
    </source>
</evidence>
<keyword evidence="1 3" id="KW-0807">Transducer</keyword>
<proteinExistence type="inferred from homology"/>
<evidence type="ECO:0000313" key="7">
    <source>
        <dbReference type="EMBL" id="GAK54752.1"/>
    </source>
</evidence>
<keyword evidence="4" id="KW-0812">Transmembrane</keyword>
<dbReference type="PROSITE" id="PS50111">
    <property type="entry name" value="CHEMOTAXIS_TRANSDUC_2"/>
    <property type="match status" value="1"/>
</dbReference>
<dbReference type="GO" id="GO:0016020">
    <property type="term" value="C:membrane"/>
    <property type="evidence" value="ECO:0007669"/>
    <property type="project" value="InterPro"/>
</dbReference>
<dbReference type="PANTHER" id="PTHR32089:SF112">
    <property type="entry name" value="LYSOZYME-LIKE PROTEIN-RELATED"/>
    <property type="match status" value="1"/>
</dbReference>
<dbReference type="InterPro" id="IPR004089">
    <property type="entry name" value="MCPsignal_dom"/>
</dbReference>
<feature type="domain" description="Methyl-accepting transducer" evidence="5">
    <location>
        <begin position="242"/>
        <end position="479"/>
    </location>
</feature>
<dbReference type="SUPFAM" id="SSF58104">
    <property type="entry name" value="Methyl-accepting chemotaxis protein (MCP) signaling domain"/>
    <property type="match status" value="1"/>
</dbReference>
<dbReference type="InterPro" id="IPR003660">
    <property type="entry name" value="HAMP_dom"/>
</dbReference>
<keyword evidence="4" id="KW-1133">Transmembrane helix</keyword>
<dbReference type="Pfam" id="PF00672">
    <property type="entry name" value="HAMP"/>
    <property type="match status" value="1"/>
</dbReference>
<dbReference type="SMART" id="SM00304">
    <property type="entry name" value="HAMP"/>
    <property type="match status" value="1"/>
</dbReference>
<feature type="transmembrane region" description="Helical" evidence="4">
    <location>
        <begin position="157"/>
        <end position="178"/>
    </location>
</feature>
<feature type="transmembrane region" description="Helical" evidence="4">
    <location>
        <begin position="20"/>
        <end position="39"/>
    </location>
</feature>
<accession>A0A081BTM1</accession>
<protein>
    <submittedName>
        <fullName evidence="7">Methyl-accepting chemotaxis protein</fullName>
    </submittedName>
</protein>
<name>A0A081BTM1_9BACT</name>
<dbReference type="PANTHER" id="PTHR32089">
    <property type="entry name" value="METHYL-ACCEPTING CHEMOTAXIS PROTEIN MCPB"/>
    <property type="match status" value="1"/>
</dbReference>
<dbReference type="SMART" id="SM00283">
    <property type="entry name" value="MA"/>
    <property type="match status" value="1"/>
</dbReference>
<dbReference type="HOGENOM" id="CLU_524467_0_0_0"/>
<dbReference type="CDD" id="cd06225">
    <property type="entry name" value="HAMP"/>
    <property type="match status" value="1"/>
</dbReference>
<evidence type="ECO:0000259" key="6">
    <source>
        <dbReference type="PROSITE" id="PS50885"/>
    </source>
</evidence>
<evidence type="ECO:0000256" key="3">
    <source>
        <dbReference type="PROSITE-ProRule" id="PRU00284"/>
    </source>
</evidence>